<reference evidence="2 3" key="1">
    <citation type="journal article" date="2012" name="J. Bacteriol.">
        <title>Genome sequence of Lactobacillus mucosae LM1, isolated from piglet feces.</title>
        <authorList>
            <person name="Lee J.H."/>
            <person name="Valeriano V.D."/>
            <person name="Shin Y.R."/>
            <person name="Chae J.P."/>
            <person name="Kim G.B."/>
            <person name="Ham J.S."/>
            <person name="Chun J."/>
            <person name="Kang D.K."/>
        </authorList>
    </citation>
    <scope>NUCLEOTIDE SEQUENCE [LARGE SCALE GENOMIC DNA]</scope>
    <source>
        <strain evidence="2 3">LM1</strain>
    </source>
</reference>
<dbReference type="Gene3D" id="1.25.40.10">
    <property type="entry name" value="Tetratricopeptide repeat domain"/>
    <property type="match status" value="1"/>
</dbReference>
<evidence type="ECO:0000313" key="3">
    <source>
        <dbReference type="Proteomes" id="UP000003645"/>
    </source>
</evidence>
<dbReference type="OrthoDB" id="1150409at2"/>
<dbReference type="SUPFAM" id="SSF47413">
    <property type="entry name" value="lambda repressor-like DNA-binding domains"/>
    <property type="match status" value="1"/>
</dbReference>
<dbReference type="HOGENOM" id="CLU_053304_2_0_9"/>
<dbReference type="GO" id="GO:0003677">
    <property type="term" value="F:DNA binding"/>
    <property type="evidence" value="ECO:0007669"/>
    <property type="project" value="InterPro"/>
</dbReference>
<dbReference type="InterPro" id="IPR011990">
    <property type="entry name" value="TPR-like_helical_dom_sf"/>
</dbReference>
<dbReference type="AlphaFoldDB" id="A0A0D4CM62"/>
<dbReference type="CDD" id="cd00093">
    <property type="entry name" value="HTH_XRE"/>
    <property type="match status" value="1"/>
</dbReference>
<dbReference type="STRING" id="1130798.LBLM1_08510"/>
<dbReference type="SUPFAM" id="SSF48452">
    <property type="entry name" value="TPR-like"/>
    <property type="match status" value="1"/>
</dbReference>
<evidence type="ECO:0000313" key="2">
    <source>
        <dbReference type="EMBL" id="AJT51000.1"/>
    </source>
</evidence>
<dbReference type="RefSeq" id="WP_006500271.1">
    <property type="nucleotide sequence ID" value="NZ_CP011013.1"/>
</dbReference>
<sequence>MKLRGDIFKQIRRKRGLSQTALAEGICTQATISLMEKQNRIPKMNILTALCSRLDISANEIIENDDVSMTATFDQIGRLLAERQFEDAQTALQMIKVKNLQNEFDKQRYYYLLGMLQVQNHQFDEAIFNFELVLTQFSTASANIYLAMTTIGMAMAYEKIGSQSRALRLVERAMRLIDEKKLTGGQLQWIVVYEYISGLYLALGQPQLSLNAAQRGIEICRQMRSMFLLDRYYLHAGKAQLALANQAVGKQDLEIAHSLALVGQHPELVKESMKALAMA</sequence>
<keyword evidence="3" id="KW-1185">Reference proteome</keyword>
<gene>
    <name evidence="2" type="ORF">LBLM1_08510</name>
</gene>
<evidence type="ECO:0000259" key="1">
    <source>
        <dbReference type="PROSITE" id="PS50943"/>
    </source>
</evidence>
<dbReference type="InterPro" id="IPR010982">
    <property type="entry name" value="Lambda_DNA-bd_dom_sf"/>
</dbReference>
<dbReference type="EMBL" id="CP011013">
    <property type="protein sequence ID" value="AJT51000.1"/>
    <property type="molecule type" value="Genomic_DNA"/>
</dbReference>
<feature type="domain" description="HTH cro/C1-type" evidence="1">
    <location>
        <begin position="8"/>
        <end position="61"/>
    </location>
</feature>
<dbReference type="SMART" id="SM00530">
    <property type="entry name" value="HTH_XRE"/>
    <property type="match status" value="1"/>
</dbReference>
<proteinExistence type="predicted"/>
<dbReference type="Pfam" id="PF01381">
    <property type="entry name" value="HTH_3"/>
    <property type="match status" value="1"/>
</dbReference>
<dbReference type="KEGG" id="lmu:LBLM1_08510"/>
<name>A0A0D4CM62_LIMMU</name>
<dbReference type="PROSITE" id="PS50943">
    <property type="entry name" value="HTH_CROC1"/>
    <property type="match status" value="1"/>
</dbReference>
<organism evidence="2 3">
    <name type="scientific">Limosilactobacillus mucosae LM1</name>
    <dbReference type="NCBI Taxonomy" id="1130798"/>
    <lineage>
        <taxon>Bacteria</taxon>
        <taxon>Bacillati</taxon>
        <taxon>Bacillota</taxon>
        <taxon>Bacilli</taxon>
        <taxon>Lactobacillales</taxon>
        <taxon>Lactobacillaceae</taxon>
        <taxon>Limosilactobacillus</taxon>
    </lineage>
</organism>
<dbReference type="InterPro" id="IPR001387">
    <property type="entry name" value="Cro/C1-type_HTH"/>
</dbReference>
<protein>
    <submittedName>
        <fullName evidence="2">Transcriptional regulator</fullName>
    </submittedName>
</protein>
<dbReference type="Proteomes" id="UP000003645">
    <property type="component" value="Chromosome"/>
</dbReference>
<accession>A0A0D4CM62</accession>